<dbReference type="Proteomes" id="UP000186002">
    <property type="component" value="Unassembled WGS sequence"/>
</dbReference>
<dbReference type="GO" id="GO:0005886">
    <property type="term" value="C:plasma membrane"/>
    <property type="evidence" value="ECO:0007669"/>
    <property type="project" value="TreeGrafter"/>
</dbReference>
<sequence>MTVSSSQASSQAQAFSVTHRSVLAIAVPMTLAYLSTPLLGIVDTAVIGQLGDPALLGGIAVGGVIFDVLFMSFSFLRSGTTGLTAQALGADDQIEIKATALRALIVACLIGLAILLVQSLALGVGLRLIGGSAEVQDATERYFSTRIYSAPFLLANYAILGWFLGIGRAGTGLLLQLVSNGLNIVLSLIFVLWLDWSVEGVAAGTVISEAVTALLGASLFLRSARHTPWPARETIFDKRLLLRMMAVNRDIMIRSFCLLSAFGFFTSKSAAQGDVLLAANALLDKLFLVASYFLDGLATAAEQFAGRAVGARNRKAFDLALKITSLWSYVLAGVLAAIFLSAGPALLDLMTTDAAVRETGKAYLIWSALTPLSGVLAFLMDGVFIGATWSRDMRNMMLLSLAVFIAAFYVLFPILGNHGLWLALNIFFGMRGFSLWLICRKRRADLFPEPGSSLLPV</sequence>
<keyword evidence="4 6" id="KW-1133">Transmembrane helix</keyword>
<comment type="subcellular location">
    <subcellularLocation>
        <location evidence="1">Membrane</location>
        <topology evidence="1">Multi-pass membrane protein</topology>
    </subcellularLocation>
</comment>
<dbReference type="STRING" id="735517.SAMN05444272_0805"/>
<feature type="transmembrane region" description="Helical" evidence="6">
    <location>
        <begin position="173"/>
        <end position="194"/>
    </location>
</feature>
<dbReference type="InterPro" id="IPR002528">
    <property type="entry name" value="MATE_fam"/>
</dbReference>
<feature type="transmembrane region" description="Helical" evidence="6">
    <location>
        <begin position="363"/>
        <end position="384"/>
    </location>
</feature>
<name>A0A1M7BEB0_9HYPH</name>
<feature type="transmembrane region" description="Helical" evidence="6">
    <location>
        <begin position="421"/>
        <end position="439"/>
    </location>
</feature>
<dbReference type="InterPro" id="IPR044644">
    <property type="entry name" value="DinF-like"/>
</dbReference>
<dbReference type="OrthoDB" id="9789527at2"/>
<evidence type="ECO:0000313" key="7">
    <source>
        <dbReference type="EMBL" id="SHL53264.1"/>
    </source>
</evidence>
<comment type="similarity">
    <text evidence="2">Belongs to the multi antimicrobial extrusion (MATE) (TC 2.A.66.1) family.</text>
</comment>
<feature type="transmembrane region" description="Helical" evidence="6">
    <location>
        <begin position="146"/>
        <end position="166"/>
    </location>
</feature>
<evidence type="ECO:0000256" key="3">
    <source>
        <dbReference type="ARBA" id="ARBA00022692"/>
    </source>
</evidence>
<proteinExistence type="inferred from homology"/>
<evidence type="ECO:0000256" key="4">
    <source>
        <dbReference type="ARBA" id="ARBA00022989"/>
    </source>
</evidence>
<evidence type="ECO:0000313" key="8">
    <source>
        <dbReference type="Proteomes" id="UP000186002"/>
    </source>
</evidence>
<feature type="transmembrane region" description="Helical" evidence="6">
    <location>
        <begin position="103"/>
        <end position="126"/>
    </location>
</feature>
<dbReference type="GO" id="GO:0015297">
    <property type="term" value="F:antiporter activity"/>
    <property type="evidence" value="ECO:0007669"/>
    <property type="project" value="InterPro"/>
</dbReference>
<feature type="transmembrane region" description="Helical" evidence="6">
    <location>
        <begin position="54"/>
        <end position="76"/>
    </location>
</feature>
<keyword evidence="3 6" id="KW-0812">Transmembrane</keyword>
<evidence type="ECO:0000256" key="5">
    <source>
        <dbReference type="ARBA" id="ARBA00023136"/>
    </source>
</evidence>
<dbReference type="GO" id="GO:0042910">
    <property type="term" value="F:xenobiotic transmembrane transporter activity"/>
    <property type="evidence" value="ECO:0007669"/>
    <property type="project" value="InterPro"/>
</dbReference>
<protein>
    <submittedName>
        <fullName evidence="7">Multidrug resistance protein, MATE family</fullName>
    </submittedName>
</protein>
<keyword evidence="8" id="KW-1185">Reference proteome</keyword>
<feature type="transmembrane region" description="Helical" evidence="6">
    <location>
        <begin position="396"/>
        <end position="415"/>
    </location>
</feature>
<accession>A0A1M7BEB0</accession>
<dbReference type="Pfam" id="PF01554">
    <property type="entry name" value="MatE"/>
    <property type="match status" value="2"/>
</dbReference>
<dbReference type="NCBIfam" id="TIGR00797">
    <property type="entry name" value="matE"/>
    <property type="match status" value="1"/>
</dbReference>
<evidence type="ECO:0000256" key="6">
    <source>
        <dbReference type="SAM" id="Phobius"/>
    </source>
</evidence>
<dbReference type="PANTHER" id="PTHR42893:SF46">
    <property type="entry name" value="PROTEIN DETOXIFICATION 44, CHLOROPLASTIC"/>
    <property type="match status" value="1"/>
</dbReference>
<evidence type="ECO:0000256" key="1">
    <source>
        <dbReference type="ARBA" id="ARBA00004141"/>
    </source>
</evidence>
<reference evidence="7 8" key="1">
    <citation type="submission" date="2016-11" db="EMBL/GenBank/DDBJ databases">
        <authorList>
            <person name="Jaros S."/>
            <person name="Januszkiewicz K."/>
            <person name="Wedrychowicz H."/>
        </authorList>
    </citation>
    <scope>NUCLEOTIDE SEQUENCE [LARGE SCALE GENOMIC DNA]</scope>
    <source>
        <strain evidence="7 8">DSM 22153</strain>
    </source>
</reference>
<dbReference type="RefSeq" id="WP_073009108.1">
    <property type="nucleotide sequence ID" value="NZ_FRBW01000001.1"/>
</dbReference>
<dbReference type="PANTHER" id="PTHR42893">
    <property type="entry name" value="PROTEIN DETOXIFICATION 44, CHLOROPLASTIC-RELATED"/>
    <property type="match status" value="1"/>
</dbReference>
<organism evidence="7 8">
    <name type="scientific">Roseibium suaedae</name>
    <dbReference type="NCBI Taxonomy" id="735517"/>
    <lineage>
        <taxon>Bacteria</taxon>
        <taxon>Pseudomonadati</taxon>
        <taxon>Pseudomonadota</taxon>
        <taxon>Alphaproteobacteria</taxon>
        <taxon>Hyphomicrobiales</taxon>
        <taxon>Stappiaceae</taxon>
        <taxon>Roseibium</taxon>
    </lineage>
</organism>
<gene>
    <name evidence="7" type="ORF">SAMN05444272_0805</name>
</gene>
<feature type="transmembrane region" description="Helical" evidence="6">
    <location>
        <begin position="326"/>
        <end position="343"/>
    </location>
</feature>
<evidence type="ECO:0000256" key="2">
    <source>
        <dbReference type="ARBA" id="ARBA00010199"/>
    </source>
</evidence>
<feature type="transmembrane region" description="Helical" evidence="6">
    <location>
        <begin position="200"/>
        <end position="221"/>
    </location>
</feature>
<keyword evidence="5 6" id="KW-0472">Membrane</keyword>
<dbReference type="AlphaFoldDB" id="A0A1M7BEB0"/>
<dbReference type="CDD" id="cd13136">
    <property type="entry name" value="MATE_DinF_like"/>
    <property type="match status" value="1"/>
</dbReference>
<feature type="transmembrane region" description="Helical" evidence="6">
    <location>
        <begin position="21"/>
        <end position="42"/>
    </location>
</feature>
<dbReference type="EMBL" id="FRBW01000001">
    <property type="protein sequence ID" value="SHL53264.1"/>
    <property type="molecule type" value="Genomic_DNA"/>
</dbReference>